<dbReference type="PANTHER" id="PTHR14819:SF9">
    <property type="entry name" value="UP-REGULATOR OF CELL PROLIFERATION-LIKE"/>
    <property type="match status" value="1"/>
</dbReference>
<dbReference type="InterPro" id="IPR058641">
    <property type="entry name" value="GVIN1_dom"/>
</dbReference>
<dbReference type="InterPro" id="IPR027417">
    <property type="entry name" value="P-loop_NTPase"/>
</dbReference>
<organism evidence="2 3">
    <name type="scientific">Chelonia mydas</name>
    <name type="common">Green sea-turtle</name>
    <name type="synonym">Chelonia agassizi</name>
    <dbReference type="NCBI Taxonomy" id="8469"/>
    <lineage>
        <taxon>Eukaryota</taxon>
        <taxon>Metazoa</taxon>
        <taxon>Chordata</taxon>
        <taxon>Craniata</taxon>
        <taxon>Vertebrata</taxon>
        <taxon>Euteleostomi</taxon>
        <taxon>Archelosauria</taxon>
        <taxon>Testudinata</taxon>
        <taxon>Testudines</taxon>
        <taxon>Cryptodira</taxon>
        <taxon>Durocryptodira</taxon>
        <taxon>Americhelydia</taxon>
        <taxon>Chelonioidea</taxon>
        <taxon>Cheloniidae</taxon>
        <taxon>Chelonia</taxon>
    </lineage>
</organism>
<dbReference type="PROSITE" id="PS51717">
    <property type="entry name" value="G_VLIG"/>
    <property type="match status" value="1"/>
</dbReference>
<dbReference type="STRING" id="8469.M7CI72"/>
<dbReference type="Pfam" id="PF25974">
    <property type="entry name" value="URGCP_9th"/>
    <property type="match status" value="1"/>
</dbReference>
<sequence length="617" mass="71963">MLVLMVLGVQSTGKSTLLNTMFGLQFAVSCGRCTRGAFMLLIKVAEDFQPELGGCDFILVTDTEGLKAPELAKLEDSYQHDNELATLVIGLSDITIVNMAMENATEMKDVLQIVVHAFLRMEKIGKKTNCQFVHQNVSDVSAHEQNMRDRKHLLEQLNEMTKAAANMEKKCKEMKFSDIMDYDLEKHNWYIPALWHGVPPMAPVNLGYSQKVYELKKYLFEFLKDCSQERTPNDIPQFLEWVRSLWNAVKHENFIFSFRNSLVAEAYNQLSVKYAEWEWGFRKEIHFWVSEKETFIQNQPPDKLDTSVSIRLKSEAQEKLRQEAEKILNHLQQYFESGAANLHLIEKYKEDFRRSANSLRNELESYSFSKWQEAIHIKKGQHKTDSVLSEYKRKIEEKVDGLLNHCRKSNCKLNNDELEKEFENMWTETLSELSFIPLQRRNIFEDVEFQLRRDLADRGSAVWKMLQDAKSLCAYETQNFKMKKEYLDLKVFRGYKPSISGLKEFLTQECWHKTEALAKSLIDECNSYTDGKVNGKADYDETYCRELLRMINEWLQQADVQNLHTTACFAVDLKLHVLGDAACAFQTMHEEFIKENDPLQRLGKLNPQYLSTFKALY</sequence>
<evidence type="ECO:0000313" key="2">
    <source>
        <dbReference type="EMBL" id="EMP40667.1"/>
    </source>
</evidence>
<proteinExistence type="predicted"/>
<evidence type="ECO:0000259" key="1">
    <source>
        <dbReference type="PROSITE" id="PS51717"/>
    </source>
</evidence>
<protein>
    <submittedName>
        <fullName evidence="2">Interferon-induced very large GTPase 1</fullName>
    </submittedName>
</protein>
<name>M7CI72_CHEMY</name>
<dbReference type="GO" id="GO:0005525">
    <property type="term" value="F:GTP binding"/>
    <property type="evidence" value="ECO:0007669"/>
    <property type="project" value="InterPro"/>
</dbReference>
<dbReference type="AlphaFoldDB" id="M7CI72"/>
<dbReference type="PANTHER" id="PTHR14819">
    <property type="entry name" value="GTP-BINDING"/>
    <property type="match status" value="1"/>
</dbReference>
<dbReference type="InterPro" id="IPR052986">
    <property type="entry name" value="VLIG_GTPase"/>
</dbReference>
<reference evidence="3" key="1">
    <citation type="journal article" date="2013" name="Nat. Genet.">
        <title>The draft genomes of soft-shell turtle and green sea turtle yield insights into the development and evolution of the turtle-specific body plan.</title>
        <authorList>
            <person name="Wang Z."/>
            <person name="Pascual-Anaya J."/>
            <person name="Zadissa A."/>
            <person name="Li W."/>
            <person name="Niimura Y."/>
            <person name="Huang Z."/>
            <person name="Li C."/>
            <person name="White S."/>
            <person name="Xiong Z."/>
            <person name="Fang D."/>
            <person name="Wang B."/>
            <person name="Ming Y."/>
            <person name="Chen Y."/>
            <person name="Zheng Y."/>
            <person name="Kuraku S."/>
            <person name="Pignatelli M."/>
            <person name="Herrero J."/>
            <person name="Beal K."/>
            <person name="Nozawa M."/>
            <person name="Li Q."/>
            <person name="Wang J."/>
            <person name="Zhang H."/>
            <person name="Yu L."/>
            <person name="Shigenobu S."/>
            <person name="Wang J."/>
            <person name="Liu J."/>
            <person name="Flicek P."/>
            <person name="Searle S."/>
            <person name="Wang J."/>
            <person name="Kuratani S."/>
            <person name="Yin Y."/>
            <person name="Aken B."/>
            <person name="Zhang G."/>
            <person name="Irie N."/>
        </authorList>
    </citation>
    <scope>NUCLEOTIDE SEQUENCE [LARGE SCALE GENOMIC DNA]</scope>
</reference>
<dbReference type="SUPFAM" id="SSF52540">
    <property type="entry name" value="P-loop containing nucleoside triphosphate hydrolases"/>
    <property type="match status" value="1"/>
</dbReference>
<keyword evidence="3" id="KW-1185">Reference proteome</keyword>
<dbReference type="Gene3D" id="3.40.50.300">
    <property type="entry name" value="P-loop containing nucleotide triphosphate hydrolases"/>
    <property type="match status" value="1"/>
</dbReference>
<dbReference type="Proteomes" id="UP000031443">
    <property type="component" value="Unassembled WGS sequence"/>
</dbReference>
<evidence type="ECO:0000313" key="3">
    <source>
        <dbReference type="Proteomes" id="UP000031443"/>
    </source>
</evidence>
<dbReference type="InterPro" id="IPR030383">
    <property type="entry name" value="G_VLIG_dom"/>
</dbReference>
<gene>
    <name evidence="2" type="ORF">UY3_02097</name>
</gene>
<dbReference type="Pfam" id="PF25683">
    <property type="entry name" value="URGCP_GTPase"/>
    <property type="match status" value="1"/>
</dbReference>
<accession>M7CI72</accession>
<dbReference type="EMBL" id="KB505514">
    <property type="protein sequence ID" value="EMP40667.1"/>
    <property type="molecule type" value="Genomic_DNA"/>
</dbReference>
<feature type="domain" description="VLIG-type G" evidence="1">
    <location>
        <begin position="1"/>
        <end position="243"/>
    </location>
</feature>